<evidence type="ECO:0000313" key="4">
    <source>
        <dbReference type="Proteomes" id="UP000590218"/>
    </source>
</evidence>
<dbReference type="RefSeq" id="WP_176992455.1">
    <property type="nucleotide sequence ID" value="NZ_JACARL010000076.1"/>
</dbReference>
<gene>
    <name evidence="1" type="ORF">HX788_04885</name>
    <name evidence="2" type="ORF">HX795_14200</name>
</gene>
<dbReference type="EMBL" id="JACARM010000011">
    <property type="protein sequence ID" value="NWE06420.1"/>
    <property type="molecule type" value="Genomic_DNA"/>
</dbReference>
<name>A0A7Y8BCT8_9PSED</name>
<dbReference type="Proteomes" id="UP000590218">
    <property type="component" value="Unassembled WGS sequence"/>
</dbReference>
<organism evidence="1 3">
    <name type="scientific">Pseudomonas edaphica</name>
    <dbReference type="NCBI Taxonomy" id="2006980"/>
    <lineage>
        <taxon>Bacteria</taxon>
        <taxon>Pseudomonadati</taxon>
        <taxon>Pseudomonadota</taxon>
        <taxon>Gammaproteobacteria</taxon>
        <taxon>Pseudomonadales</taxon>
        <taxon>Pseudomonadaceae</taxon>
        <taxon>Pseudomonas</taxon>
    </lineage>
</organism>
<dbReference type="AlphaFoldDB" id="A0A7Y8BCT8"/>
<proteinExistence type="predicted"/>
<dbReference type="Proteomes" id="UP000563268">
    <property type="component" value="Unassembled WGS sequence"/>
</dbReference>
<protein>
    <submittedName>
        <fullName evidence="1">Transposase</fullName>
    </submittedName>
</protein>
<dbReference type="EMBL" id="JACARL010000076">
    <property type="protein sequence ID" value="NWE83257.1"/>
    <property type="molecule type" value="Genomic_DNA"/>
</dbReference>
<reference evidence="3 4" key="1">
    <citation type="submission" date="2020-04" db="EMBL/GenBank/DDBJ databases">
        <title>Molecular characterization of pseudomonads from Agaricus bisporus reveal novel blotch 2 pathogens in Western Europe.</title>
        <authorList>
            <person name="Taparia T."/>
            <person name="Krijger M."/>
            <person name="Haynes E."/>
            <person name="Elpinstone J.G."/>
            <person name="Noble R."/>
            <person name="Van Der Wolf J."/>
        </authorList>
    </citation>
    <scope>NUCLEOTIDE SEQUENCE [LARGE SCALE GENOMIC DNA]</scope>
    <source>
        <strain evidence="2 4">K6002</strain>
        <strain evidence="1 3">K7002</strain>
    </source>
</reference>
<sequence length="449" mass="49622">MNTLTDTRFSDCLDSEKIRTKVTVRPEPAAGLESLDPLIAAELLESTLKQIFIPNQFSLAFIKEMVGRASLHSQQLFSSEAQYSARVFNPPEVEVSPLCLTGLAGIGKSQTIAALRKVLPQPTELSCDLYQGTVPLLSHWYASARGKASGKALLENFVFGDNPKLRMSTVAILLKESRRAANKHGVSLTILEEMQHISTGSGAAMVTDILLTMAAIGPPMVFVCNYSLAHKLLKRNSEDTQRLLAAPRLMLPEEPNSQDWIDYIAECLRVSNGYISADIVELAEEVYRCTFGIKRLVTLLLKLAYVECRSAGRQSVNVIDILNAYRSTAYTVGAGQVEELQYLAIGGRPKKAQLHLVCPFDVPEPMKSNVVKFTRDDRHQRVISKVFDSALTEHERAAQKSVDVLVQTDPQLSKKRRSTSLVQLSAEEQASAFFDYIDTVAPPKPTKPK</sequence>
<evidence type="ECO:0000313" key="3">
    <source>
        <dbReference type="Proteomes" id="UP000563268"/>
    </source>
</evidence>
<accession>A0A7Y8BCT8</accession>
<comment type="caution">
    <text evidence="1">The sequence shown here is derived from an EMBL/GenBank/DDBJ whole genome shotgun (WGS) entry which is preliminary data.</text>
</comment>
<evidence type="ECO:0000313" key="1">
    <source>
        <dbReference type="EMBL" id="NWE06420.1"/>
    </source>
</evidence>
<evidence type="ECO:0000313" key="2">
    <source>
        <dbReference type="EMBL" id="NWE83257.1"/>
    </source>
</evidence>